<dbReference type="InterPro" id="IPR050216">
    <property type="entry name" value="LRR_domain-containing"/>
</dbReference>
<dbReference type="RefSeq" id="XP_018188356.1">
    <property type="nucleotide sequence ID" value="XM_018331069.1"/>
</dbReference>
<dbReference type="Pfam" id="PF13855">
    <property type="entry name" value="LRR_8"/>
    <property type="match status" value="1"/>
</dbReference>
<dbReference type="Pfam" id="PF12799">
    <property type="entry name" value="LRR_4"/>
    <property type="match status" value="1"/>
</dbReference>
<name>A0A165GZK9_XYLHT</name>
<dbReference type="SUPFAM" id="SSF52058">
    <property type="entry name" value="L domain-like"/>
    <property type="match status" value="1"/>
</dbReference>
<dbReference type="SUPFAM" id="SSF52047">
    <property type="entry name" value="RNI-like"/>
    <property type="match status" value="1"/>
</dbReference>
<dbReference type="PROSITE" id="PS51450">
    <property type="entry name" value="LRR"/>
    <property type="match status" value="6"/>
</dbReference>
<dbReference type="GeneID" id="28896206"/>
<feature type="region of interest" description="Disordered" evidence="3">
    <location>
        <begin position="520"/>
        <end position="558"/>
    </location>
</feature>
<sequence>MSVSAFSKRSLPSRSETSREPLKAGQPRQSSKENPTPRSMNSTAKRMANETPKRAVISAAKSSAVRGPSQATRPPISKPVNASEEGEDPDPELEKRKVSNSSSALRETIARAKAARRELVARQTSTGEKKNNASKSSQVNAANSFAAESIVDDFEPGMLQDEHVNFLKKRVNAARTDGRLNISGMGLKAIPSEVIHMYDMDSVEAAGGSWYECVDLVRFIAADNEISEIEDHLFPDKQLSSAEFNEDEDHGNQFGGLELLDLHGNLLTSIPPGLRRLERLVTLNLSNNKLGQEALDIISEIESLQVLKLANNNLEGELEPSISRLKKLEVLDLRGNSITSLPRSLADLAELRNLNVSENRICSLPIDSLVSLPIRELVLSKNNLSGILFGRSVVSWSSLQFLDISNNNLVELSEEEEFHLPLLHTLALSFNSITSLPNISSWAELVTLTAEDNKLSSIPQGLSSLSKLKSADFTGNNIVTLDEHIGRMDSLDVLRVAGNPLRERKFLNMSTDQLKRDLASRLDPEPVDGSDAFDSEVPNPTTGYSSAKHPSSASLSKWPVQTDGKLDLSSKTLDDSNIHSIPFEELAISEYTIRNLLLSQNRLSLIPMSCLSIVSHSLVNLDLSHNSLKGSSYLPLSSPSPSSSSSPSSPSSSTAPSTSLPLTLPKLKSLSLAFNSITSLAPLQSSLQAPLLEYLNVSTNRITSLPVLRSTFPSLTTLLASENCIQDLTYEAVEGLAVVNLASNDIGSLPPRMGLLKGSLKSLDVKGNRFRVPKYTVLEKGTEATLDWLRGRIPADDDAEEVF</sequence>
<evidence type="ECO:0000313" key="4">
    <source>
        <dbReference type="EMBL" id="KZF22801.1"/>
    </source>
</evidence>
<evidence type="ECO:0000256" key="1">
    <source>
        <dbReference type="ARBA" id="ARBA00022614"/>
    </source>
</evidence>
<dbReference type="SMART" id="SM00365">
    <property type="entry name" value="LRR_SD22"/>
    <property type="match status" value="5"/>
</dbReference>
<organism evidence="4 5">
    <name type="scientific">Xylona heveae (strain CBS 132557 / TC161)</name>
    <dbReference type="NCBI Taxonomy" id="1328760"/>
    <lineage>
        <taxon>Eukaryota</taxon>
        <taxon>Fungi</taxon>
        <taxon>Dikarya</taxon>
        <taxon>Ascomycota</taxon>
        <taxon>Pezizomycotina</taxon>
        <taxon>Xylonomycetes</taxon>
        <taxon>Xylonales</taxon>
        <taxon>Xylonaceae</taxon>
        <taxon>Xylona</taxon>
    </lineage>
</organism>
<evidence type="ECO:0000313" key="5">
    <source>
        <dbReference type="Proteomes" id="UP000076632"/>
    </source>
</evidence>
<dbReference type="EMBL" id="KV407458">
    <property type="protein sequence ID" value="KZF22801.1"/>
    <property type="molecule type" value="Genomic_DNA"/>
</dbReference>
<keyword evidence="5" id="KW-1185">Reference proteome</keyword>
<gene>
    <name evidence="4" type="ORF">L228DRAFT_238708</name>
</gene>
<protein>
    <submittedName>
        <fullName evidence="4">L domain-like protein</fullName>
    </submittedName>
</protein>
<dbReference type="InterPro" id="IPR003591">
    <property type="entry name" value="Leu-rich_rpt_typical-subtyp"/>
</dbReference>
<dbReference type="InterPro" id="IPR001611">
    <property type="entry name" value="Leu-rich_rpt"/>
</dbReference>
<feature type="compositionally biased region" description="Low complexity" evidence="3">
    <location>
        <begin position="545"/>
        <end position="557"/>
    </location>
</feature>
<dbReference type="SMART" id="SM00369">
    <property type="entry name" value="LRR_TYP"/>
    <property type="match status" value="9"/>
</dbReference>
<evidence type="ECO:0000256" key="3">
    <source>
        <dbReference type="SAM" id="MobiDB-lite"/>
    </source>
</evidence>
<accession>A0A165GZK9</accession>
<feature type="compositionally biased region" description="Polar residues" evidence="3">
    <location>
        <begin position="1"/>
        <end position="15"/>
    </location>
</feature>
<dbReference type="OMA" id="CMLHKLT"/>
<feature type="region of interest" description="Disordered" evidence="3">
    <location>
        <begin position="118"/>
        <end position="140"/>
    </location>
</feature>
<dbReference type="Proteomes" id="UP000076632">
    <property type="component" value="Unassembled WGS sequence"/>
</dbReference>
<keyword evidence="1" id="KW-0433">Leucine-rich repeat</keyword>
<feature type="compositionally biased region" description="Polar residues" evidence="3">
    <location>
        <begin position="27"/>
        <end position="44"/>
    </location>
</feature>
<keyword evidence="2" id="KW-0677">Repeat</keyword>
<dbReference type="PANTHER" id="PTHR48051">
    <property type="match status" value="1"/>
</dbReference>
<reference evidence="4 5" key="1">
    <citation type="journal article" date="2016" name="Fungal Biol.">
        <title>The genome of Xylona heveae provides a window into fungal endophytism.</title>
        <authorList>
            <person name="Gazis R."/>
            <person name="Kuo A."/>
            <person name="Riley R."/>
            <person name="LaButti K."/>
            <person name="Lipzen A."/>
            <person name="Lin J."/>
            <person name="Amirebrahimi M."/>
            <person name="Hesse C.N."/>
            <person name="Spatafora J.W."/>
            <person name="Henrissat B."/>
            <person name="Hainaut M."/>
            <person name="Grigoriev I.V."/>
            <person name="Hibbett D.S."/>
        </authorList>
    </citation>
    <scope>NUCLEOTIDE SEQUENCE [LARGE SCALE GENOMIC DNA]</scope>
    <source>
        <strain evidence="4 5">TC161</strain>
    </source>
</reference>
<feature type="compositionally biased region" description="Acidic residues" evidence="3">
    <location>
        <begin position="525"/>
        <end position="534"/>
    </location>
</feature>
<dbReference type="OrthoDB" id="676979at2759"/>
<dbReference type="InterPro" id="IPR025875">
    <property type="entry name" value="Leu-rich_rpt_4"/>
</dbReference>
<feature type="region of interest" description="Disordered" evidence="3">
    <location>
        <begin position="634"/>
        <end position="658"/>
    </location>
</feature>
<dbReference type="SMART" id="SM00364">
    <property type="entry name" value="LRR_BAC"/>
    <property type="match status" value="6"/>
</dbReference>
<dbReference type="PANTHER" id="PTHR48051:SF1">
    <property type="entry name" value="RAS SUPPRESSOR PROTEIN 1"/>
    <property type="match status" value="1"/>
</dbReference>
<dbReference type="InParanoid" id="A0A165GZK9"/>
<dbReference type="Gene3D" id="3.80.10.10">
    <property type="entry name" value="Ribonuclease Inhibitor"/>
    <property type="match status" value="3"/>
</dbReference>
<proteinExistence type="predicted"/>
<evidence type="ECO:0000256" key="2">
    <source>
        <dbReference type="ARBA" id="ARBA00022737"/>
    </source>
</evidence>
<feature type="region of interest" description="Disordered" evidence="3">
    <location>
        <begin position="1"/>
        <end position="105"/>
    </location>
</feature>
<dbReference type="GO" id="GO:0005737">
    <property type="term" value="C:cytoplasm"/>
    <property type="evidence" value="ECO:0007669"/>
    <property type="project" value="TreeGrafter"/>
</dbReference>
<dbReference type="AlphaFoldDB" id="A0A165GZK9"/>
<dbReference type="InterPro" id="IPR032675">
    <property type="entry name" value="LRR_dom_sf"/>
</dbReference>
<dbReference type="STRING" id="1328760.A0A165GZK9"/>